<reference evidence="14" key="2">
    <citation type="submission" date="2025-08" db="UniProtKB">
        <authorList>
            <consortium name="Ensembl"/>
        </authorList>
    </citation>
    <scope>IDENTIFICATION</scope>
</reference>
<evidence type="ECO:0000313" key="14">
    <source>
        <dbReference type="Ensembl" id="ENSVURP00010015836.1"/>
    </source>
</evidence>
<keyword evidence="6" id="KW-0325">Glycoprotein</keyword>
<evidence type="ECO:0000256" key="8">
    <source>
        <dbReference type="ARBA" id="ARBA00032271"/>
    </source>
</evidence>
<comment type="function">
    <text evidence="10">Catalyzes the reversible hydration of carbon dioxide into bicarbonate and protons and thus is essential to maintaining intracellular and extracellular pH. May stimulate the sodium/bicarbonate transporter activity of SLC4A4 that acts in pH homeostasis. It is essential for acid overload removal from the retina and retina epithelium, and acid release in the choriocapillaris in the choroid.</text>
</comment>
<evidence type="ECO:0000256" key="12">
    <source>
        <dbReference type="SAM" id="SignalP"/>
    </source>
</evidence>
<keyword evidence="5" id="KW-1003">Cell membrane</keyword>
<dbReference type="GO" id="GO:0004089">
    <property type="term" value="F:carbonate dehydratase activity"/>
    <property type="evidence" value="ECO:0007669"/>
    <property type="project" value="UniProtKB-EC"/>
</dbReference>
<evidence type="ECO:0000256" key="11">
    <source>
        <dbReference type="ARBA" id="ARBA00049061"/>
    </source>
</evidence>
<keyword evidence="6" id="KW-0472">Membrane</keyword>
<protein>
    <recommendedName>
        <fullName evidence="4">Carbonic anhydrase 4</fullName>
    </recommendedName>
    <alternativeName>
        <fullName evidence="9">Carbonate dehydratase IV</fullName>
    </alternativeName>
    <alternativeName>
        <fullName evidence="8">Carbonic anhydrase IV</fullName>
    </alternativeName>
</protein>
<dbReference type="GO" id="GO:0008270">
    <property type="term" value="F:zinc ion binding"/>
    <property type="evidence" value="ECO:0007669"/>
    <property type="project" value="InterPro"/>
</dbReference>
<feature type="domain" description="Alpha-carbonic anhydrase" evidence="13">
    <location>
        <begin position="19"/>
        <end position="195"/>
    </location>
</feature>
<accession>A0A4X2L0S6</accession>
<sequence>MISFLMLLALTLAQPVAPAHWCYQSQSQTTACTGPDNWPGYCQGKQQSPIDINTDKTMLNVSLVPFQFTDYDKRESRIIENNGHSVEVKLENSIKISGGGLQETYKAVAFHLHWSDALDEGSEHTIDGQSGAMELHIVHIKDKYKNVSEALAGNGNDEIAVLGFLIKVRTSSPFSVLLLSLPTCQSLPFPFSTLL</sequence>
<evidence type="ECO:0000256" key="10">
    <source>
        <dbReference type="ARBA" id="ARBA00045603"/>
    </source>
</evidence>
<dbReference type="PROSITE" id="PS51144">
    <property type="entry name" value="ALPHA_CA_2"/>
    <property type="match status" value="1"/>
</dbReference>
<dbReference type="PANTHER" id="PTHR18952">
    <property type="entry name" value="CARBONIC ANHYDRASE"/>
    <property type="match status" value="1"/>
</dbReference>
<organism evidence="14 15">
    <name type="scientific">Vombatus ursinus</name>
    <name type="common">Common wombat</name>
    <dbReference type="NCBI Taxonomy" id="29139"/>
    <lineage>
        <taxon>Eukaryota</taxon>
        <taxon>Metazoa</taxon>
        <taxon>Chordata</taxon>
        <taxon>Craniata</taxon>
        <taxon>Vertebrata</taxon>
        <taxon>Euteleostomi</taxon>
        <taxon>Mammalia</taxon>
        <taxon>Metatheria</taxon>
        <taxon>Diprotodontia</taxon>
        <taxon>Vombatidae</taxon>
        <taxon>Vombatus</taxon>
    </lineage>
</organism>
<evidence type="ECO:0000256" key="6">
    <source>
        <dbReference type="ARBA" id="ARBA00022622"/>
    </source>
</evidence>
<dbReference type="InterPro" id="IPR023561">
    <property type="entry name" value="Carbonic_anhydrase_a-class"/>
</dbReference>
<proteinExistence type="inferred from homology"/>
<comment type="subcellular location">
    <subcellularLocation>
        <location evidence="1">Cell membrane</location>
        <topology evidence="1">Lipid-anchor</topology>
        <topology evidence="1">GPI-anchor</topology>
    </subcellularLocation>
</comment>
<dbReference type="PANTHER" id="PTHR18952:SF95">
    <property type="entry name" value="CARBONIC ANHYDRASE 4"/>
    <property type="match status" value="1"/>
</dbReference>
<feature type="signal peptide" evidence="12">
    <location>
        <begin position="1"/>
        <end position="18"/>
    </location>
</feature>
<dbReference type="InterPro" id="IPR036398">
    <property type="entry name" value="CA_dom_sf"/>
</dbReference>
<dbReference type="SMART" id="SM01057">
    <property type="entry name" value="Carb_anhydrase"/>
    <property type="match status" value="1"/>
</dbReference>
<name>A0A4X2L0S6_VOMUR</name>
<keyword evidence="6" id="KW-0336">GPI-anchor</keyword>
<reference evidence="15" key="1">
    <citation type="submission" date="2018-12" db="EMBL/GenBank/DDBJ databases">
        <authorList>
            <person name="Yazar S."/>
        </authorList>
    </citation>
    <scope>NUCLEOTIDE SEQUENCE [LARGE SCALE GENOMIC DNA]</scope>
</reference>
<evidence type="ECO:0000256" key="2">
    <source>
        <dbReference type="ARBA" id="ARBA00010718"/>
    </source>
</evidence>
<dbReference type="AlphaFoldDB" id="A0A4X2L0S6"/>
<feature type="chain" id="PRO_5021302259" description="Carbonic anhydrase 4" evidence="12">
    <location>
        <begin position="19"/>
        <end position="195"/>
    </location>
</feature>
<dbReference type="OMA" id="CTIRNNG"/>
<dbReference type="Proteomes" id="UP000314987">
    <property type="component" value="Unassembled WGS sequence"/>
</dbReference>
<keyword evidence="12" id="KW-0732">Signal</keyword>
<dbReference type="Ensembl" id="ENSVURT00010018007.1">
    <property type="protein sequence ID" value="ENSVURP00010015836.1"/>
    <property type="gene ID" value="ENSVURG00010012134.1"/>
</dbReference>
<evidence type="ECO:0000256" key="4">
    <source>
        <dbReference type="ARBA" id="ARBA00014205"/>
    </source>
</evidence>
<dbReference type="GeneTree" id="ENSGT00940000155690"/>
<keyword evidence="15" id="KW-1185">Reference proteome</keyword>
<dbReference type="STRING" id="29139.ENSVURP00010015836"/>
<evidence type="ECO:0000259" key="13">
    <source>
        <dbReference type="PROSITE" id="PS51144"/>
    </source>
</evidence>
<comment type="catalytic activity">
    <reaction evidence="11">
        <text>hydrogencarbonate + H(+) = CO2 + H2O</text>
        <dbReference type="Rhea" id="RHEA:10748"/>
        <dbReference type="ChEBI" id="CHEBI:15377"/>
        <dbReference type="ChEBI" id="CHEBI:15378"/>
        <dbReference type="ChEBI" id="CHEBI:16526"/>
        <dbReference type="ChEBI" id="CHEBI:17544"/>
        <dbReference type="EC" id="4.2.1.1"/>
    </reaction>
    <physiologicalReaction direction="left-to-right" evidence="11">
        <dbReference type="Rhea" id="RHEA:10749"/>
    </physiologicalReaction>
    <physiologicalReaction direction="right-to-left" evidence="11">
        <dbReference type="Rhea" id="RHEA:10750"/>
    </physiologicalReaction>
</comment>
<reference evidence="14" key="3">
    <citation type="submission" date="2025-09" db="UniProtKB">
        <authorList>
            <consortium name="Ensembl"/>
        </authorList>
    </citation>
    <scope>IDENTIFICATION</scope>
</reference>
<dbReference type="InterPro" id="IPR001148">
    <property type="entry name" value="CA_dom"/>
</dbReference>
<dbReference type="SUPFAM" id="SSF51069">
    <property type="entry name" value="Carbonic anhydrase"/>
    <property type="match status" value="1"/>
</dbReference>
<dbReference type="GO" id="GO:0098552">
    <property type="term" value="C:side of membrane"/>
    <property type="evidence" value="ECO:0007669"/>
    <property type="project" value="UniProtKB-KW"/>
</dbReference>
<dbReference type="Gene3D" id="3.10.200.10">
    <property type="entry name" value="Alpha carbonic anhydrase"/>
    <property type="match status" value="1"/>
</dbReference>
<keyword evidence="7" id="KW-0449">Lipoprotein</keyword>
<evidence type="ECO:0000256" key="7">
    <source>
        <dbReference type="ARBA" id="ARBA00023288"/>
    </source>
</evidence>
<evidence type="ECO:0000256" key="3">
    <source>
        <dbReference type="ARBA" id="ARBA00011736"/>
    </source>
</evidence>
<comment type="similarity">
    <text evidence="2">Belongs to the alpha-carbonic anhydrase family.</text>
</comment>
<evidence type="ECO:0000313" key="15">
    <source>
        <dbReference type="Proteomes" id="UP000314987"/>
    </source>
</evidence>
<evidence type="ECO:0000256" key="5">
    <source>
        <dbReference type="ARBA" id="ARBA00022475"/>
    </source>
</evidence>
<dbReference type="Pfam" id="PF00194">
    <property type="entry name" value="Carb_anhydrase"/>
    <property type="match status" value="1"/>
</dbReference>
<dbReference type="GO" id="GO:0005886">
    <property type="term" value="C:plasma membrane"/>
    <property type="evidence" value="ECO:0007669"/>
    <property type="project" value="UniProtKB-SubCell"/>
</dbReference>
<comment type="subunit">
    <text evidence="3">Interacts with SLC4A4.</text>
</comment>
<evidence type="ECO:0000256" key="1">
    <source>
        <dbReference type="ARBA" id="ARBA00004609"/>
    </source>
</evidence>
<evidence type="ECO:0000256" key="9">
    <source>
        <dbReference type="ARBA" id="ARBA00032355"/>
    </source>
</evidence>